<evidence type="ECO:0000313" key="2">
    <source>
        <dbReference type="Proteomes" id="UP000762676"/>
    </source>
</evidence>
<sequence>MMVREARQDLAPRISGHIVPVMARTCRSTVLIRTDTNYSTSIASVGALRPVALNSPDKYQPTRKMAQLALSQQLITVAWWSCDSLTSVVTLCGVPWKSTKI</sequence>
<reference evidence="1 2" key="1">
    <citation type="journal article" date="2021" name="Elife">
        <title>Chloroplast acquisition without the gene transfer in kleptoplastic sea slugs, Plakobranchus ocellatus.</title>
        <authorList>
            <person name="Maeda T."/>
            <person name="Takahashi S."/>
            <person name="Yoshida T."/>
            <person name="Shimamura S."/>
            <person name="Takaki Y."/>
            <person name="Nagai Y."/>
            <person name="Toyoda A."/>
            <person name="Suzuki Y."/>
            <person name="Arimoto A."/>
            <person name="Ishii H."/>
            <person name="Satoh N."/>
            <person name="Nishiyama T."/>
            <person name="Hasebe M."/>
            <person name="Maruyama T."/>
            <person name="Minagawa J."/>
            <person name="Obokata J."/>
            <person name="Shigenobu S."/>
        </authorList>
    </citation>
    <scope>NUCLEOTIDE SEQUENCE [LARGE SCALE GENOMIC DNA]</scope>
</reference>
<accession>A0AAV4F625</accession>
<keyword evidence="2" id="KW-1185">Reference proteome</keyword>
<protein>
    <submittedName>
        <fullName evidence="1">Uncharacterized protein</fullName>
    </submittedName>
</protein>
<dbReference type="AlphaFoldDB" id="A0AAV4F625"/>
<organism evidence="1 2">
    <name type="scientific">Elysia marginata</name>
    <dbReference type="NCBI Taxonomy" id="1093978"/>
    <lineage>
        <taxon>Eukaryota</taxon>
        <taxon>Metazoa</taxon>
        <taxon>Spiralia</taxon>
        <taxon>Lophotrochozoa</taxon>
        <taxon>Mollusca</taxon>
        <taxon>Gastropoda</taxon>
        <taxon>Heterobranchia</taxon>
        <taxon>Euthyneura</taxon>
        <taxon>Panpulmonata</taxon>
        <taxon>Sacoglossa</taxon>
        <taxon>Placobranchoidea</taxon>
        <taxon>Plakobranchidae</taxon>
        <taxon>Elysia</taxon>
    </lineage>
</organism>
<dbReference type="Proteomes" id="UP000762676">
    <property type="component" value="Unassembled WGS sequence"/>
</dbReference>
<gene>
    <name evidence="1" type="ORF">ElyMa_002028400</name>
</gene>
<proteinExistence type="predicted"/>
<comment type="caution">
    <text evidence="1">The sequence shown here is derived from an EMBL/GenBank/DDBJ whole genome shotgun (WGS) entry which is preliminary data.</text>
</comment>
<name>A0AAV4F625_9GAST</name>
<dbReference type="EMBL" id="BMAT01004136">
    <property type="protein sequence ID" value="GFR68729.1"/>
    <property type="molecule type" value="Genomic_DNA"/>
</dbReference>
<evidence type="ECO:0000313" key="1">
    <source>
        <dbReference type="EMBL" id="GFR68729.1"/>
    </source>
</evidence>